<accession>A0A1M5JH06</accession>
<dbReference type="RefSeq" id="WP_079600592.1">
    <property type="nucleotide sequence ID" value="NZ_LT670817.1"/>
</dbReference>
<sequence>MSRYFFHVVGNGDVEFVDEDGERFDAQQDAAAYAEKIAAELAQDGDHYRGSAVSVSDEDGNELMQVTVKPKNNS</sequence>
<feature type="domain" description="DUF6894" evidence="1">
    <location>
        <begin position="3"/>
        <end position="68"/>
    </location>
</feature>
<proteinExistence type="predicted"/>
<gene>
    <name evidence="2" type="ORF">SAMN05443248_1403</name>
</gene>
<dbReference type="AlphaFoldDB" id="A0A1M5JH06"/>
<dbReference type="Pfam" id="PF21834">
    <property type="entry name" value="DUF6894"/>
    <property type="match status" value="1"/>
</dbReference>
<dbReference type="InterPro" id="IPR054189">
    <property type="entry name" value="DUF6894"/>
</dbReference>
<dbReference type="Proteomes" id="UP000189796">
    <property type="component" value="Chromosome I"/>
</dbReference>
<name>A0A1M5JH06_9BRAD</name>
<protein>
    <recommendedName>
        <fullName evidence="1">DUF6894 domain-containing protein</fullName>
    </recommendedName>
</protein>
<evidence type="ECO:0000259" key="1">
    <source>
        <dbReference type="Pfam" id="PF21834"/>
    </source>
</evidence>
<evidence type="ECO:0000313" key="2">
    <source>
        <dbReference type="EMBL" id="SHG39685.1"/>
    </source>
</evidence>
<dbReference type="OrthoDB" id="8252869at2"/>
<dbReference type="EMBL" id="LT670817">
    <property type="protein sequence ID" value="SHG39685.1"/>
    <property type="molecule type" value="Genomic_DNA"/>
</dbReference>
<evidence type="ECO:0000313" key="3">
    <source>
        <dbReference type="Proteomes" id="UP000189796"/>
    </source>
</evidence>
<organism evidence="2 3">
    <name type="scientific">Bradyrhizobium erythrophlei</name>
    <dbReference type="NCBI Taxonomy" id="1437360"/>
    <lineage>
        <taxon>Bacteria</taxon>
        <taxon>Pseudomonadati</taxon>
        <taxon>Pseudomonadota</taxon>
        <taxon>Alphaproteobacteria</taxon>
        <taxon>Hyphomicrobiales</taxon>
        <taxon>Nitrobacteraceae</taxon>
        <taxon>Bradyrhizobium</taxon>
    </lineage>
</organism>
<reference evidence="2 3" key="1">
    <citation type="submission" date="2016-11" db="EMBL/GenBank/DDBJ databases">
        <authorList>
            <person name="Jaros S."/>
            <person name="Januszkiewicz K."/>
            <person name="Wedrychowicz H."/>
        </authorList>
    </citation>
    <scope>NUCLEOTIDE SEQUENCE [LARGE SCALE GENOMIC DNA]</scope>
    <source>
        <strain evidence="2 3">GAS138</strain>
    </source>
</reference>